<protein>
    <submittedName>
        <fullName evidence="5">(apollo) hypothetical protein</fullName>
    </submittedName>
</protein>
<dbReference type="GO" id="GO:0006457">
    <property type="term" value="P:protein folding"/>
    <property type="evidence" value="ECO:0007669"/>
    <property type="project" value="InterPro"/>
</dbReference>
<dbReference type="Pfam" id="PF01025">
    <property type="entry name" value="GrpE"/>
    <property type="match status" value="1"/>
</dbReference>
<evidence type="ECO:0000256" key="2">
    <source>
        <dbReference type="ARBA" id="ARBA00009054"/>
    </source>
</evidence>
<keyword evidence="6" id="KW-1185">Reference proteome</keyword>
<name>A0A8S3WG42_PARAO</name>
<dbReference type="CDD" id="cd00446">
    <property type="entry name" value="GrpE"/>
    <property type="match status" value="1"/>
</dbReference>
<dbReference type="GO" id="GO:0000774">
    <property type="term" value="F:adenyl-nucleotide exchange factor activity"/>
    <property type="evidence" value="ECO:0007669"/>
    <property type="project" value="InterPro"/>
</dbReference>
<dbReference type="OrthoDB" id="201635at2759"/>
<dbReference type="InterPro" id="IPR000740">
    <property type="entry name" value="GrpE"/>
</dbReference>
<dbReference type="EMBL" id="CAJQZP010000341">
    <property type="protein sequence ID" value="CAG4957378.1"/>
    <property type="molecule type" value="Genomic_DNA"/>
</dbReference>
<comment type="caution">
    <text evidence="5">The sequence shown here is derived from an EMBL/GenBank/DDBJ whole genome shotgun (WGS) entry which is preliminary data.</text>
</comment>
<dbReference type="Proteomes" id="UP000691718">
    <property type="component" value="Unassembled WGS sequence"/>
</dbReference>
<dbReference type="GO" id="GO:0001405">
    <property type="term" value="C:PAM complex, Tim23 associated import motor"/>
    <property type="evidence" value="ECO:0007669"/>
    <property type="project" value="TreeGrafter"/>
</dbReference>
<dbReference type="PROSITE" id="PS01071">
    <property type="entry name" value="GRPE"/>
    <property type="match status" value="1"/>
</dbReference>
<evidence type="ECO:0000256" key="3">
    <source>
        <dbReference type="ARBA" id="ARBA00023186"/>
    </source>
</evidence>
<evidence type="ECO:0000256" key="1">
    <source>
        <dbReference type="ARBA" id="ARBA00004305"/>
    </source>
</evidence>
<dbReference type="AlphaFoldDB" id="A0A8S3WG42"/>
<dbReference type="GO" id="GO:0042803">
    <property type="term" value="F:protein homodimerization activity"/>
    <property type="evidence" value="ECO:0007669"/>
    <property type="project" value="InterPro"/>
</dbReference>
<keyword evidence="4" id="KW-0175">Coiled coil</keyword>
<dbReference type="GO" id="GO:0051087">
    <property type="term" value="F:protein-folding chaperone binding"/>
    <property type="evidence" value="ECO:0007669"/>
    <property type="project" value="InterPro"/>
</dbReference>
<comment type="similarity">
    <text evidence="2">Belongs to the GrpE family.</text>
</comment>
<evidence type="ECO:0000256" key="4">
    <source>
        <dbReference type="SAM" id="Coils"/>
    </source>
</evidence>
<comment type="subcellular location">
    <subcellularLocation>
        <location evidence="1">Mitochondrion matrix</location>
    </subcellularLocation>
</comment>
<dbReference type="FunFam" id="2.30.22.10:FF:000002">
    <property type="entry name" value="GrpE protein homolog"/>
    <property type="match status" value="1"/>
</dbReference>
<sequence length="225" mass="24976">MSSLKVYSVGRLVKYVTDSSLKSLRRNIYRSSVRGYSAEEKAAEDAPGDKQLPTTLEECHKQIENLSLEVTTLKQQAKDYEDKYKRALADGENIRRRMMKQVEDAKSFAIQSFCKDLLDVADTLSIAAESVPERAESNPEGAAAALRSLHDGVRLTRAQLEQVFARHGLVAVSPLREKFDPNLHEALFQQEVEGCEPGTVVAVSKVGYKLHERCVRPALVGVSKG</sequence>
<dbReference type="GO" id="GO:0051082">
    <property type="term" value="F:unfolded protein binding"/>
    <property type="evidence" value="ECO:0007669"/>
    <property type="project" value="TreeGrafter"/>
</dbReference>
<reference evidence="5" key="1">
    <citation type="submission" date="2021-04" db="EMBL/GenBank/DDBJ databases">
        <authorList>
            <person name="Tunstrom K."/>
        </authorList>
    </citation>
    <scope>NUCLEOTIDE SEQUENCE</scope>
</reference>
<accession>A0A8S3WG42</accession>
<feature type="coiled-coil region" evidence="4">
    <location>
        <begin position="56"/>
        <end position="97"/>
    </location>
</feature>
<organism evidence="5 6">
    <name type="scientific">Parnassius apollo</name>
    <name type="common">Apollo butterfly</name>
    <name type="synonym">Papilio apollo</name>
    <dbReference type="NCBI Taxonomy" id="110799"/>
    <lineage>
        <taxon>Eukaryota</taxon>
        <taxon>Metazoa</taxon>
        <taxon>Ecdysozoa</taxon>
        <taxon>Arthropoda</taxon>
        <taxon>Hexapoda</taxon>
        <taxon>Insecta</taxon>
        <taxon>Pterygota</taxon>
        <taxon>Neoptera</taxon>
        <taxon>Endopterygota</taxon>
        <taxon>Lepidoptera</taxon>
        <taxon>Glossata</taxon>
        <taxon>Ditrysia</taxon>
        <taxon>Papilionoidea</taxon>
        <taxon>Papilionidae</taxon>
        <taxon>Parnassiinae</taxon>
        <taxon>Parnassini</taxon>
        <taxon>Parnassius</taxon>
        <taxon>Parnassius</taxon>
    </lineage>
</organism>
<dbReference type="PANTHER" id="PTHR21237:SF23">
    <property type="entry name" value="GRPE PROTEIN HOMOLOG, MITOCHONDRIAL"/>
    <property type="match status" value="1"/>
</dbReference>
<evidence type="ECO:0000313" key="6">
    <source>
        <dbReference type="Proteomes" id="UP000691718"/>
    </source>
</evidence>
<keyword evidence="3" id="KW-0143">Chaperone</keyword>
<evidence type="ECO:0000313" key="5">
    <source>
        <dbReference type="EMBL" id="CAG4957378.1"/>
    </source>
</evidence>
<dbReference type="PANTHER" id="PTHR21237">
    <property type="entry name" value="GRPE PROTEIN"/>
    <property type="match status" value="1"/>
</dbReference>
<gene>
    <name evidence="5" type="ORF">PAPOLLO_LOCUS5707</name>
</gene>
<dbReference type="HAMAP" id="MF_01151">
    <property type="entry name" value="GrpE"/>
    <property type="match status" value="1"/>
</dbReference>
<proteinExistence type="inferred from homology"/>
<dbReference type="GO" id="GO:0030150">
    <property type="term" value="P:protein import into mitochondrial matrix"/>
    <property type="evidence" value="ECO:0007669"/>
    <property type="project" value="TreeGrafter"/>
</dbReference>